<sequence length="529" mass="57207">MGVLRVWSGSGLRESVIWVAPGAYVVCWGWCRVGVWLPGGGGARWSSAVARYGWRGWLGGEWGDSRLVGLLSILGPRPLILCGFVAWLKAALARGNGLVRRGVGVPWMLDFRGIVPGLFVVSAELYVLGGLSWLCWALEIRLLRACPSYVSDRLGELIVGALTRRGASQYDVLRCWGWVQIGVDSVLGLWVIGWGRMWLLVSVEAISARGLGSRCRRLCSRTMTGELVSFVGKQLLVGVRWSLDGFGMRERAAHPMSAESFGRDSGLEGLWSLRHGAAGFVGGVSEAGRHCVTAVGGGLEGSGGGALDLRVACCSGGRRALCGDRGGARRRYPGGPSVGVGWGLGARRVVLPERERALVVVADVGAWVESGVWSWKRGGLVRVGGACGRGAARGTGGRCTGLGLGGGRFVEGIGLWGVQAGGERGVDARWRASRAVRVGQTTVLLWVGGLVRWWGRRAWHLGGWRGWWWREENAHKWAILVLVILRLNTENGSSRNLAAAVWWHYRTIRALLCGSREEIFLRSDPVHYD</sequence>
<proteinExistence type="predicted"/>
<organism evidence="1 2">
    <name type="scientific">Tanacetum coccineum</name>
    <dbReference type="NCBI Taxonomy" id="301880"/>
    <lineage>
        <taxon>Eukaryota</taxon>
        <taxon>Viridiplantae</taxon>
        <taxon>Streptophyta</taxon>
        <taxon>Embryophyta</taxon>
        <taxon>Tracheophyta</taxon>
        <taxon>Spermatophyta</taxon>
        <taxon>Magnoliopsida</taxon>
        <taxon>eudicotyledons</taxon>
        <taxon>Gunneridae</taxon>
        <taxon>Pentapetalae</taxon>
        <taxon>asterids</taxon>
        <taxon>campanulids</taxon>
        <taxon>Asterales</taxon>
        <taxon>Asteraceae</taxon>
        <taxon>Asteroideae</taxon>
        <taxon>Anthemideae</taxon>
        <taxon>Anthemidinae</taxon>
        <taxon>Tanacetum</taxon>
    </lineage>
</organism>
<evidence type="ECO:0000313" key="2">
    <source>
        <dbReference type="Proteomes" id="UP001151760"/>
    </source>
</evidence>
<comment type="caution">
    <text evidence="1">The sequence shown here is derived from an EMBL/GenBank/DDBJ whole genome shotgun (WGS) entry which is preliminary data.</text>
</comment>
<keyword evidence="2" id="KW-1185">Reference proteome</keyword>
<name>A0ABQ5AQP8_9ASTR</name>
<dbReference type="EMBL" id="BQNB010012473">
    <property type="protein sequence ID" value="GJT03982.1"/>
    <property type="molecule type" value="Genomic_DNA"/>
</dbReference>
<dbReference type="Proteomes" id="UP001151760">
    <property type="component" value="Unassembled WGS sequence"/>
</dbReference>
<evidence type="ECO:0000313" key="1">
    <source>
        <dbReference type="EMBL" id="GJT03982.1"/>
    </source>
</evidence>
<gene>
    <name evidence="1" type="ORF">Tco_0838444</name>
</gene>
<accession>A0ABQ5AQP8</accession>
<reference evidence="1" key="1">
    <citation type="journal article" date="2022" name="Int. J. Mol. Sci.">
        <title>Draft Genome of Tanacetum Coccineum: Genomic Comparison of Closely Related Tanacetum-Family Plants.</title>
        <authorList>
            <person name="Yamashiro T."/>
            <person name="Shiraishi A."/>
            <person name="Nakayama K."/>
            <person name="Satake H."/>
        </authorList>
    </citation>
    <scope>NUCLEOTIDE SEQUENCE</scope>
</reference>
<reference evidence="1" key="2">
    <citation type="submission" date="2022-01" db="EMBL/GenBank/DDBJ databases">
        <authorList>
            <person name="Yamashiro T."/>
            <person name="Shiraishi A."/>
            <person name="Satake H."/>
            <person name="Nakayama K."/>
        </authorList>
    </citation>
    <scope>NUCLEOTIDE SEQUENCE</scope>
</reference>
<protein>
    <submittedName>
        <fullName evidence="1">Uncharacterized protein</fullName>
    </submittedName>
</protein>